<gene>
    <name evidence="1" type="ORF">GBAR_LOCUS16350</name>
</gene>
<reference evidence="1" key="1">
    <citation type="submission" date="2023-03" db="EMBL/GenBank/DDBJ databases">
        <authorList>
            <person name="Steffen K."/>
            <person name="Cardenas P."/>
        </authorList>
    </citation>
    <scope>NUCLEOTIDE SEQUENCE</scope>
</reference>
<dbReference type="EMBL" id="CASHTH010002360">
    <property type="protein sequence ID" value="CAI8028756.1"/>
    <property type="molecule type" value="Genomic_DNA"/>
</dbReference>
<evidence type="ECO:0000313" key="2">
    <source>
        <dbReference type="Proteomes" id="UP001174909"/>
    </source>
</evidence>
<accession>A0AA35SHH5</accession>
<evidence type="ECO:0000313" key="1">
    <source>
        <dbReference type="EMBL" id="CAI8028756.1"/>
    </source>
</evidence>
<sequence>MLRLYVCCSKLGLQSSFLTRMVSVHSLLPVTRDTLRWWIFW</sequence>
<dbReference type="Proteomes" id="UP001174909">
    <property type="component" value="Unassembled WGS sequence"/>
</dbReference>
<name>A0AA35SHH5_GEOBA</name>
<dbReference type="AlphaFoldDB" id="A0AA35SHH5"/>
<comment type="caution">
    <text evidence="1">The sequence shown here is derived from an EMBL/GenBank/DDBJ whole genome shotgun (WGS) entry which is preliminary data.</text>
</comment>
<protein>
    <submittedName>
        <fullName evidence="1">Uncharacterized protein</fullName>
    </submittedName>
</protein>
<proteinExistence type="predicted"/>
<keyword evidence="2" id="KW-1185">Reference proteome</keyword>
<organism evidence="1 2">
    <name type="scientific">Geodia barretti</name>
    <name type="common">Barrett's horny sponge</name>
    <dbReference type="NCBI Taxonomy" id="519541"/>
    <lineage>
        <taxon>Eukaryota</taxon>
        <taxon>Metazoa</taxon>
        <taxon>Porifera</taxon>
        <taxon>Demospongiae</taxon>
        <taxon>Heteroscleromorpha</taxon>
        <taxon>Tetractinellida</taxon>
        <taxon>Astrophorina</taxon>
        <taxon>Geodiidae</taxon>
        <taxon>Geodia</taxon>
    </lineage>
</organism>